<reference evidence="1 2" key="1">
    <citation type="journal article" date="2016" name="DNA Res.">
        <title>The draft genome of MD-2 pineapple using hybrid error correction of long reads.</title>
        <authorList>
            <person name="Redwan R.M."/>
            <person name="Saidin A."/>
            <person name="Kumar S.V."/>
        </authorList>
    </citation>
    <scope>NUCLEOTIDE SEQUENCE [LARGE SCALE GENOMIC DNA]</scope>
    <source>
        <strain evidence="2">cv. MD2</strain>
        <tissue evidence="1">Leaf</tissue>
    </source>
</reference>
<dbReference type="Proteomes" id="UP000092600">
    <property type="component" value="Unassembled WGS sequence"/>
</dbReference>
<evidence type="ECO:0000313" key="2">
    <source>
        <dbReference type="Proteomes" id="UP000092600"/>
    </source>
</evidence>
<dbReference type="STRING" id="4615.A0A199UWI7"/>
<protein>
    <submittedName>
        <fullName evidence="1">U-box domain-containing protein 19</fullName>
    </submittedName>
</protein>
<dbReference type="EMBL" id="LSRQ01004542">
    <property type="protein sequence ID" value="OAY69168.1"/>
    <property type="molecule type" value="Genomic_DNA"/>
</dbReference>
<proteinExistence type="predicted"/>
<sequence length="190" mass="20982">MMMNLTDLKESVAFEEGFVVASDPLIHRRSIREAIRQTGLLLELLDDDVRDRRSALPDSAVLLSLSELHVALQKIRHLINDCSRLLVLMRSEFGSSDLRVLVRSIATAIDVLPPDNVNAAAEVKEAWNAVIAIDPEDDPAAKSIRSMMDQLKNGAAPAASVLERVLNHLQVRSWSDCDEGIAFLLRFSAA</sequence>
<organism evidence="1 2">
    <name type="scientific">Ananas comosus</name>
    <name type="common">Pineapple</name>
    <name type="synonym">Ananas ananas</name>
    <dbReference type="NCBI Taxonomy" id="4615"/>
    <lineage>
        <taxon>Eukaryota</taxon>
        <taxon>Viridiplantae</taxon>
        <taxon>Streptophyta</taxon>
        <taxon>Embryophyta</taxon>
        <taxon>Tracheophyta</taxon>
        <taxon>Spermatophyta</taxon>
        <taxon>Magnoliopsida</taxon>
        <taxon>Liliopsida</taxon>
        <taxon>Poales</taxon>
        <taxon>Bromeliaceae</taxon>
        <taxon>Bromelioideae</taxon>
        <taxon>Ananas</taxon>
    </lineage>
</organism>
<name>A0A199UWI7_ANACO</name>
<dbReference type="AlphaFoldDB" id="A0A199UWI7"/>
<comment type="caution">
    <text evidence="1">The sequence shown here is derived from an EMBL/GenBank/DDBJ whole genome shotgun (WGS) entry which is preliminary data.</text>
</comment>
<gene>
    <name evidence="1" type="ORF">ACMD2_24421</name>
</gene>
<accession>A0A199UWI7</accession>
<evidence type="ECO:0000313" key="1">
    <source>
        <dbReference type="EMBL" id="OAY69168.1"/>
    </source>
</evidence>